<dbReference type="GO" id="GO:0050660">
    <property type="term" value="F:flavin adenine dinucleotide binding"/>
    <property type="evidence" value="ECO:0007669"/>
    <property type="project" value="InterPro"/>
</dbReference>
<evidence type="ECO:0000256" key="5">
    <source>
        <dbReference type="ARBA" id="ARBA00023002"/>
    </source>
</evidence>
<protein>
    <submittedName>
        <fullName evidence="8">Acyl-CoA/acyl-ACP dehydrogenase</fullName>
    </submittedName>
</protein>
<dbReference type="KEGG" id="nhu:H0264_04105"/>
<dbReference type="Gene3D" id="1.10.540.10">
    <property type="entry name" value="Acyl-CoA dehydrogenase/oxidase, N-terminal domain"/>
    <property type="match status" value="1"/>
</dbReference>
<dbReference type="InterPro" id="IPR037069">
    <property type="entry name" value="AcylCoA_DH/ox_N_sf"/>
</dbReference>
<keyword evidence="9" id="KW-1185">Reference proteome</keyword>
<dbReference type="InterPro" id="IPR036250">
    <property type="entry name" value="AcylCo_DH-like_C"/>
</dbReference>
<organism evidence="8 9">
    <name type="scientific">Nocardia huaxiensis</name>
    <dbReference type="NCBI Taxonomy" id="2755382"/>
    <lineage>
        <taxon>Bacteria</taxon>
        <taxon>Bacillati</taxon>
        <taxon>Actinomycetota</taxon>
        <taxon>Actinomycetes</taxon>
        <taxon>Mycobacteriales</taxon>
        <taxon>Nocardiaceae</taxon>
        <taxon>Nocardia</taxon>
    </lineage>
</organism>
<dbReference type="InterPro" id="IPR009100">
    <property type="entry name" value="AcylCoA_DH/oxidase_NM_dom_sf"/>
</dbReference>
<sequence>MDFTLTEAQQDLARLTAEVTGKLVTADKLRELDKNKSDLGEPTVRYDDALWKSLAETGILAATLPEAVGGSGFGVLEQIAILRELGKSVAAVPYLWSAILGAGVLATFGSDAQRELASQAATGEVILTVALSEERNWEPEHPVTTADENGSWRITGLKTTVPFARQASRILVPATANGVPAVFLVDLADEKVHIADQIVTDRSPEAEIEFAGAPAELVGTLDQGPEILNWLLQRAWLGLSAQQLGTLEKGLELVADYAREREQFARKIGSFQAVAQRLADAYIDVQGIRLAVQQAAWRLAEGLDATSEIHTAKFWAAEAGHRVSHTVVHVHGGVGIDRDHIVNQYFTAAKHNEFALGGATDHLRALGAQLAAQH</sequence>
<dbReference type="RefSeq" id="WP_181582724.1">
    <property type="nucleotide sequence ID" value="NZ_CP059399.1"/>
</dbReference>
<dbReference type="SUPFAM" id="SSF56645">
    <property type="entry name" value="Acyl-CoA dehydrogenase NM domain-like"/>
    <property type="match status" value="1"/>
</dbReference>
<proteinExistence type="inferred from homology"/>
<evidence type="ECO:0000256" key="2">
    <source>
        <dbReference type="ARBA" id="ARBA00009347"/>
    </source>
</evidence>
<name>A0A7D6VC62_9NOCA</name>
<evidence type="ECO:0000256" key="3">
    <source>
        <dbReference type="ARBA" id="ARBA00022630"/>
    </source>
</evidence>
<evidence type="ECO:0000313" key="9">
    <source>
        <dbReference type="Proteomes" id="UP000515512"/>
    </source>
</evidence>
<dbReference type="InterPro" id="IPR013786">
    <property type="entry name" value="AcylCoA_DH/ox_N"/>
</dbReference>
<feature type="domain" description="Acyl-CoA dehydrogenase/oxidase N-terminal" evidence="7">
    <location>
        <begin position="43"/>
        <end position="115"/>
    </location>
</feature>
<keyword evidence="5" id="KW-0560">Oxidoreductase</keyword>
<dbReference type="CDD" id="cd00567">
    <property type="entry name" value="ACAD"/>
    <property type="match status" value="1"/>
</dbReference>
<dbReference type="InterPro" id="IPR009075">
    <property type="entry name" value="AcylCo_DH/oxidase_C"/>
</dbReference>
<dbReference type="AlphaFoldDB" id="A0A7D6VC62"/>
<reference evidence="8 9" key="1">
    <citation type="submission" date="2020-07" db="EMBL/GenBank/DDBJ databases">
        <authorList>
            <person name="Zhuang K."/>
            <person name="Ran Y."/>
        </authorList>
    </citation>
    <scope>NUCLEOTIDE SEQUENCE [LARGE SCALE GENOMIC DNA]</scope>
    <source>
        <strain evidence="8 9">WCH-YHL-001</strain>
    </source>
</reference>
<dbReference type="PANTHER" id="PTHR43884">
    <property type="entry name" value="ACYL-COA DEHYDROGENASE"/>
    <property type="match status" value="1"/>
</dbReference>
<dbReference type="Proteomes" id="UP000515512">
    <property type="component" value="Chromosome"/>
</dbReference>
<dbReference type="InterPro" id="IPR046373">
    <property type="entry name" value="Acyl-CoA_Oxase/DH_mid-dom_sf"/>
</dbReference>
<evidence type="ECO:0000259" key="6">
    <source>
        <dbReference type="Pfam" id="PF00441"/>
    </source>
</evidence>
<dbReference type="EMBL" id="CP059399">
    <property type="protein sequence ID" value="QLY31533.1"/>
    <property type="molecule type" value="Genomic_DNA"/>
</dbReference>
<accession>A0A7D6VC62</accession>
<evidence type="ECO:0000256" key="1">
    <source>
        <dbReference type="ARBA" id="ARBA00001974"/>
    </source>
</evidence>
<dbReference type="Pfam" id="PF00441">
    <property type="entry name" value="Acyl-CoA_dh_1"/>
    <property type="match status" value="1"/>
</dbReference>
<feature type="domain" description="Acyl-CoA dehydrogenase/oxidase C-terminal" evidence="6">
    <location>
        <begin position="223"/>
        <end position="364"/>
    </location>
</feature>
<dbReference type="SUPFAM" id="SSF47203">
    <property type="entry name" value="Acyl-CoA dehydrogenase C-terminal domain-like"/>
    <property type="match status" value="1"/>
</dbReference>
<comment type="similarity">
    <text evidence="2">Belongs to the acyl-CoA dehydrogenase family.</text>
</comment>
<evidence type="ECO:0000256" key="4">
    <source>
        <dbReference type="ARBA" id="ARBA00022827"/>
    </source>
</evidence>
<comment type="cofactor">
    <cofactor evidence="1">
        <name>FAD</name>
        <dbReference type="ChEBI" id="CHEBI:57692"/>
    </cofactor>
</comment>
<keyword evidence="3" id="KW-0285">Flavoprotein</keyword>
<dbReference type="GO" id="GO:0003995">
    <property type="term" value="F:acyl-CoA dehydrogenase activity"/>
    <property type="evidence" value="ECO:0007669"/>
    <property type="project" value="TreeGrafter"/>
</dbReference>
<keyword evidence="4" id="KW-0274">FAD</keyword>
<evidence type="ECO:0000259" key="7">
    <source>
        <dbReference type="Pfam" id="PF02771"/>
    </source>
</evidence>
<gene>
    <name evidence="8" type="ORF">H0264_04105</name>
</gene>
<dbReference type="Gene3D" id="2.40.110.10">
    <property type="entry name" value="Butyryl-CoA Dehydrogenase, subunit A, domain 2"/>
    <property type="match status" value="1"/>
</dbReference>
<evidence type="ECO:0000313" key="8">
    <source>
        <dbReference type="EMBL" id="QLY31533.1"/>
    </source>
</evidence>
<dbReference type="Gene3D" id="1.20.140.10">
    <property type="entry name" value="Butyryl-CoA Dehydrogenase, subunit A, domain 3"/>
    <property type="match status" value="1"/>
</dbReference>
<dbReference type="Pfam" id="PF02771">
    <property type="entry name" value="Acyl-CoA_dh_N"/>
    <property type="match status" value="1"/>
</dbReference>
<dbReference type="PANTHER" id="PTHR43884:SF20">
    <property type="entry name" value="ACYL-COA DEHYDROGENASE FADE28"/>
    <property type="match status" value="1"/>
</dbReference>